<feature type="transmembrane region" description="Helical" evidence="5">
    <location>
        <begin position="69"/>
        <end position="90"/>
    </location>
</feature>
<feature type="transmembrane region" description="Helical" evidence="5">
    <location>
        <begin position="263"/>
        <end position="285"/>
    </location>
</feature>
<evidence type="ECO:0000256" key="5">
    <source>
        <dbReference type="SAM" id="Phobius"/>
    </source>
</evidence>
<dbReference type="Proteomes" id="UP000664357">
    <property type="component" value="Unassembled WGS sequence"/>
</dbReference>
<comment type="caution">
    <text evidence="7">The sequence shown here is derived from an EMBL/GenBank/DDBJ whole genome shotgun (WGS) entry which is preliminary data.</text>
</comment>
<dbReference type="PANTHER" id="PTHR37422">
    <property type="entry name" value="TEICHURONIC ACID BIOSYNTHESIS PROTEIN TUAE"/>
    <property type="match status" value="1"/>
</dbReference>
<name>A0ABV0EWH7_9ENTE</name>
<organism evidence="7 8">
    <name type="scientific">Candidatus Enterococcus ferrettii</name>
    <dbReference type="NCBI Taxonomy" id="2815324"/>
    <lineage>
        <taxon>Bacteria</taxon>
        <taxon>Bacillati</taxon>
        <taxon>Bacillota</taxon>
        <taxon>Bacilli</taxon>
        <taxon>Lactobacillales</taxon>
        <taxon>Enterococcaceae</taxon>
        <taxon>Enterococcus</taxon>
    </lineage>
</organism>
<evidence type="ECO:0000313" key="8">
    <source>
        <dbReference type="Proteomes" id="UP000664357"/>
    </source>
</evidence>
<dbReference type="EMBL" id="JAFREL020000007">
    <property type="protein sequence ID" value="MEO1773005.1"/>
    <property type="molecule type" value="Genomic_DNA"/>
</dbReference>
<keyword evidence="4 5" id="KW-0472">Membrane</keyword>
<evidence type="ECO:0000256" key="4">
    <source>
        <dbReference type="ARBA" id="ARBA00023136"/>
    </source>
</evidence>
<dbReference type="PANTHER" id="PTHR37422:SF13">
    <property type="entry name" value="LIPOPOLYSACCHARIDE BIOSYNTHESIS PROTEIN PA4999-RELATED"/>
    <property type="match status" value="1"/>
</dbReference>
<feature type="transmembrane region" description="Helical" evidence="5">
    <location>
        <begin position="474"/>
        <end position="492"/>
    </location>
</feature>
<proteinExistence type="predicted"/>
<comment type="subcellular location">
    <subcellularLocation>
        <location evidence="1">Membrane</location>
        <topology evidence="1">Multi-pass membrane protein</topology>
    </subcellularLocation>
</comment>
<feature type="transmembrane region" description="Helical" evidence="5">
    <location>
        <begin position="233"/>
        <end position="251"/>
    </location>
</feature>
<keyword evidence="2 5" id="KW-0812">Transmembrane</keyword>
<keyword evidence="3 5" id="KW-1133">Transmembrane helix</keyword>
<evidence type="ECO:0000313" key="7">
    <source>
        <dbReference type="EMBL" id="MEO1773005.1"/>
    </source>
</evidence>
<dbReference type="RefSeq" id="WP_207705071.1">
    <property type="nucleotide sequence ID" value="NZ_JAFREL020000007.1"/>
</dbReference>
<feature type="domain" description="O-antigen ligase-related" evidence="6">
    <location>
        <begin position="216"/>
        <end position="416"/>
    </location>
</feature>
<feature type="transmembrane region" description="Helical" evidence="5">
    <location>
        <begin position="442"/>
        <end position="462"/>
    </location>
</feature>
<feature type="transmembrane region" description="Helical" evidence="5">
    <location>
        <begin position="21"/>
        <end position="38"/>
    </location>
</feature>
<feature type="transmembrane region" description="Helical" evidence="5">
    <location>
        <begin position="399"/>
        <end position="421"/>
    </location>
</feature>
<reference evidence="7 8" key="2">
    <citation type="submission" date="2024-02" db="EMBL/GenBank/DDBJ databases">
        <title>The Genome Sequence of Enterococcus sp. DIV0159.</title>
        <authorList>
            <person name="Earl A."/>
            <person name="Manson A."/>
            <person name="Gilmore M."/>
            <person name="Sanders J."/>
            <person name="Shea T."/>
            <person name="Howe W."/>
            <person name="Livny J."/>
            <person name="Cuomo C."/>
            <person name="Neafsey D."/>
            <person name="Birren B."/>
        </authorList>
    </citation>
    <scope>NUCLEOTIDE SEQUENCE [LARGE SCALE GENOMIC DNA]</scope>
    <source>
        <strain evidence="7 8">665A</strain>
    </source>
</reference>
<evidence type="ECO:0000256" key="3">
    <source>
        <dbReference type="ARBA" id="ARBA00022989"/>
    </source>
</evidence>
<protein>
    <recommendedName>
        <fullName evidence="6">O-antigen ligase-related domain-containing protein</fullName>
    </recommendedName>
</protein>
<feature type="transmembrane region" description="Helical" evidence="5">
    <location>
        <begin position="96"/>
        <end position="113"/>
    </location>
</feature>
<reference evidence="7 8" key="1">
    <citation type="submission" date="2021-03" db="EMBL/GenBank/DDBJ databases">
        <authorList>
            <person name="Gilmore M.S."/>
            <person name="Schwartzman J."/>
            <person name="Van Tyne D."/>
            <person name="Martin M."/>
            <person name="Earl A.M."/>
            <person name="Manson A.L."/>
            <person name="Straub T."/>
            <person name="Salamzade R."/>
            <person name="Saavedra J."/>
            <person name="Lebreton F."/>
            <person name="Prichula J."/>
            <person name="Schaufler K."/>
            <person name="Gaca A."/>
            <person name="Sgardioli B."/>
            <person name="Wagenaar J."/>
            <person name="Strong T."/>
        </authorList>
    </citation>
    <scope>NUCLEOTIDE SEQUENCE [LARGE SCALE GENOMIC DNA]</scope>
    <source>
        <strain evidence="7 8">665A</strain>
    </source>
</reference>
<dbReference type="InterPro" id="IPR007016">
    <property type="entry name" value="O-antigen_ligase-rel_domated"/>
</dbReference>
<evidence type="ECO:0000256" key="2">
    <source>
        <dbReference type="ARBA" id="ARBA00022692"/>
    </source>
</evidence>
<feature type="transmembrane region" description="Helical" evidence="5">
    <location>
        <begin position="44"/>
        <end position="60"/>
    </location>
</feature>
<feature type="transmembrane region" description="Helical" evidence="5">
    <location>
        <begin position="125"/>
        <end position="149"/>
    </location>
</feature>
<accession>A0ABV0EWH7</accession>
<feature type="transmembrane region" description="Helical" evidence="5">
    <location>
        <begin position="210"/>
        <end position="227"/>
    </location>
</feature>
<dbReference type="InterPro" id="IPR051533">
    <property type="entry name" value="WaaL-like"/>
</dbReference>
<evidence type="ECO:0000259" key="6">
    <source>
        <dbReference type="Pfam" id="PF04932"/>
    </source>
</evidence>
<keyword evidence="8" id="KW-1185">Reference proteome</keyword>
<feature type="transmembrane region" description="Helical" evidence="5">
    <location>
        <begin position="181"/>
        <end position="198"/>
    </location>
</feature>
<dbReference type="Pfam" id="PF04932">
    <property type="entry name" value="Wzy_C"/>
    <property type="match status" value="1"/>
</dbReference>
<sequence length="499" mass="57383">MNDKFSARLVETLFDNSYFRIFNLVACLLYFIPSSLGIPDIVTKIAVVYGGLLAFNNFFIKRDFMKMKYWYLLCSVMIIFCITTLMNFEYNLIQNFYNFIYLVITFTVVFPIANTNSPKKIIKDFLLFNNVLVIFVFLATLISLVQFILLSKYQVQTANPDILARQGFWESRLFGVYTSPNIGSLFGFISVAMSIINVSFKTPISKKLKTLYTLNFIVQLLYFFLSSSRGTQISISVFVLFYLFLKIIYVKTAKHVRPNDNRLLRNSIIIGIILLTLVNLGDVYIKNGLGHVPMIVKQETNFIKKIEEKNYEGSIDSKGIIDQKNKQVVIEHSGEGAEVSSGRFTIWKAAIKAFKEKPILGYGDLSFYRNNQVPPFDEKKITEFDKSELTRANGYMHNGYLQVLLSIGGIGFLLIFIFYILNLKDIIFTYFTHVEKWYPDSLSADTIFLLLSLLVSIFANELVEAHILFNNRDVVSIVFWYSLGVISFFVPVQRGINRT</sequence>
<gene>
    <name evidence="7" type="ORF">JZO67_004988</name>
</gene>
<evidence type="ECO:0000256" key="1">
    <source>
        <dbReference type="ARBA" id="ARBA00004141"/>
    </source>
</evidence>